<evidence type="ECO:0000256" key="1">
    <source>
        <dbReference type="SAM" id="MobiDB-lite"/>
    </source>
</evidence>
<dbReference type="ProteomicsDB" id="341023"/>
<feature type="region of interest" description="Disordered" evidence="1">
    <location>
        <begin position="60"/>
        <end position="87"/>
    </location>
</feature>
<dbReference type="EMBL" id="DQ336130">
    <property type="protein sequence ID" value="ABC61881.1"/>
    <property type="molecule type" value="Genomic_DNA"/>
</dbReference>
<dbReference type="AGR" id="MGI:3643199"/>
<dbReference type="GeneID" id="627470"/>
<dbReference type="RefSeq" id="NP_001170848.1">
    <property type="nucleotide sequence ID" value="NM_001177377.1"/>
</dbReference>
<keyword evidence="5" id="KW-1185">Reference proteome</keyword>
<reference evidence="2" key="1">
    <citation type="submission" date="2005-12" db="EMBL/GenBank/DDBJ databases">
        <title>Cancer/testis-associated SPANX-N genes: expression, polymorphism, evolution and implication to the prostate cancer susceptibility.</title>
        <authorList>
            <person name="Kouprina N."/>
            <person name="Schoppee P.D."/>
            <person name="Pavlicek A."/>
            <person name="Collins N.K."/>
            <person name="Westbrook A.V."/>
            <person name="Solomon G."/>
            <person name="Otstot J."/>
            <person name="Goldsmith P."/>
            <person name="Gunsior M."/>
            <person name="Hewitt S.M."/>
            <person name="Takikita M."/>
            <person name="Risinger J.I."/>
            <person name="Isaacs W."/>
            <person name="Jurka J."/>
            <person name="Herr J.C."/>
            <person name="Larionov V."/>
        </authorList>
    </citation>
    <scope>NUCLEOTIDE SEQUENCE</scope>
    <source>
        <strain evidence="2">C57BL/6J</strain>
    </source>
</reference>
<evidence type="ECO:0000313" key="4">
    <source>
        <dbReference type="MGI" id="MGI:3643199"/>
    </source>
</evidence>
<dbReference type="Bgee" id="ENSMUSG00000079579">
    <property type="expression patterns" value="Expressed in testis and 6 other cell types or tissues"/>
</dbReference>
<feature type="compositionally biased region" description="Polar residues" evidence="1">
    <location>
        <begin position="1"/>
        <end position="11"/>
    </location>
</feature>
<reference evidence="3 5" key="2">
    <citation type="journal article" date="2009" name="PLoS Biol.">
        <title>Lineage-specific biology revealed by a finished genome assembly of the mouse.</title>
        <authorList>
            <consortium name="Mouse Genome Sequencing Consortium"/>
            <person name="Church D.M."/>
            <person name="Goodstadt L."/>
            <person name="Hillier L.W."/>
            <person name="Zody M.C."/>
            <person name="Goldstein S."/>
            <person name="She X."/>
            <person name="Bult C.J."/>
            <person name="Agarwala R."/>
            <person name="Cherry J.L."/>
            <person name="DiCuccio M."/>
            <person name="Hlavina W."/>
            <person name="Kapustin Y."/>
            <person name="Meric P."/>
            <person name="Maglott D."/>
            <person name="Birtle Z."/>
            <person name="Marques A.C."/>
            <person name="Graves T."/>
            <person name="Zhou S."/>
            <person name="Teague B."/>
            <person name="Potamousis K."/>
            <person name="Churas C."/>
            <person name="Place M."/>
            <person name="Herschleb J."/>
            <person name="Runnheim R."/>
            <person name="Forrest D."/>
            <person name="Amos-Landgraf J."/>
            <person name="Schwartz D.C."/>
            <person name="Cheng Z."/>
            <person name="Lindblad-Toh K."/>
            <person name="Eichler E.E."/>
            <person name="Ponting C.P."/>
        </authorList>
    </citation>
    <scope>NUCLEOTIDE SEQUENCE [LARGE SCALE GENOMIC DNA]</scope>
    <source>
        <strain evidence="3 5">C57BL/6J</strain>
    </source>
</reference>
<name>Q0ZNK3_MOUSE</name>
<dbReference type="UCSC" id="uc009tim.3">
    <property type="organism name" value="mouse"/>
</dbReference>
<feature type="region of interest" description="Disordered" evidence="1">
    <location>
        <begin position="1"/>
        <end position="32"/>
    </location>
</feature>
<dbReference type="AlphaFoldDB" id="Q0ZNK3"/>
<dbReference type="BioGRID-ORCS" id="627470">
    <property type="hits" value="0 hits in 69 CRISPR screens"/>
</dbReference>
<gene>
    <name evidence="3 4" type="primary">Gm6760</name>
    <name evidence="4" type="synonym">EG627470</name>
</gene>
<dbReference type="MGI" id="MGI:3643199">
    <property type="gene designation" value="Gm6760"/>
</dbReference>
<reference evidence="3" key="3">
    <citation type="journal article" date="2011" name="PLoS Biol.">
        <title>Modernizing reference genome assemblies.</title>
        <authorList>
            <person name="Church D.M."/>
            <person name="Schneider V.A."/>
            <person name="Graves T."/>
            <person name="Auger K."/>
            <person name="Cunningham F."/>
            <person name="Bouk N."/>
            <person name="Chen H.C."/>
            <person name="Agarwala R."/>
            <person name="McLaren W.M."/>
            <person name="Ritchie G.R."/>
            <person name="Albracht D."/>
            <person name="Kremitzki M."/>
            <person name="Rock S."/>
            <person name="Kotkiewicz H."/>
            <person name="Kremitzki C."/>
            <person name="Wollam A."/>
            <person name="Trani L."/>
            <person name="Fulton L."/>
            <person name="Fulton R."/>
            <person name="Matthews L."/>
            <person name="Whitehead S."/>
            <person name="Chow W."/>
            <person name="Torrance J."/>
            <person name="Dunn M."/>
            <person name="Harden G."/>
            <person name="Threadgold G."/>
            <person name="Wood J."/>
            <person name="Collins J."/>
            <person name="Heath P."/>
            <person name="Griffiths G."/>
            <person name="Pelan S."/>
            <person name="Grafham D."/>
            <person name="Eichler E.E."/>
            <person name="Weinstock G."/>
            <person name="Mardis E.R."/>
            <person name="Wilson R.K."/>
            <person name="Howe K."/>
            <person name="Flicek P."/>
            <person name="Hubbard T."/>
        </authorList>
    </citation>
    <scope>NUCLEOTIDE SEQUENCE [LARGE SCALE GENOMIC DNA]</scope>
    <source>
        <strain evidence="3">C57BL/6J</strain>
    </source>
</reference>
<dbReference type="PaxDb" id="10090-ENSMUSP00000110330"/>
<dbReference type="OrthoDB" id="9628910at2759"/>
<protein>
    <submittedName>
        <fullName evidence="3">Predicted gene 6760</fullName>
    </submittedName>
    <submittedName>
        <fullName evidence="2">SPANX-N</fullName>
    </submittedName>
</protein>
<accession>Q0ZNK3</accession>
<dbReference type="GeneTree" id="ENSGT00700000106222"/>
<proteinExistence type="predicted"/>
<evidence type="ECO:0000313" key="5">
    <source>
        <dbReference type="Proteomes" id="UP000000589"/>
    </source>
</evidence>
<evidence type="ECO:0000313" key="3">
    <source>
        <dbReference type="Ensembl" id="ENSMUSP00000110330.3"/>
    </source>
</evidence>
<evidence type="ECO:0000313" key="2">
    <source>
        <dbReference type="EMBL" id="ABC61881.1"/>
    </source>
</evidence>
<reference evidence="3" key="4">
    <citation type="submission" date="2025-05" db="UniProtKB">
        <authorList>
            <consortium name="Ensembl"/>
        </authorList>
    </citation>
    <scope>IDENTIFICATION</scope>
    <source>
        <strain evidence="3">C57BL/6J</strain>
    </source>
</reference>
<organism evidence="2">
    <name type="scientific">Mus musculus</name>
    <name type="common">Mouse</name>
    <dbReference type="NCBI Taxonomy" id="10090"/>
    <lineage>
        <taxon>Eukaryota</taxon>
        <taxon>Metazoa</taxon>
        <taxon>Chordata</taxon>
        <taxon>Craniata</taxon>
        <taxon>Vertebrata</taxon>
        <taxon>Euteleostomi</taxon>
        <taxon>Mammalia</taxon>
        <taxon>Eutheria</taxon>
        <taxon>Euarchontoglires</taxon>
        <taxon>Glires</taxon>
        <taxon>Rodentia</taxon>
        <taxon>Myomorpha</taxon>
        <taxon>Muroidea</taxon>
        <taxon>Muridae</taxon>
        <taxon>Murinae</taxon>
        <taxon>Mus</taxon>
        <taxon>Mus</taxon>
    </lineage>
</organism>
<dbReference type="Proteomes" id="UP000000589">
    <property type="component" value="Chromosome X"/>
</dbReference>
<sequence>MEEQPTQSNTLEKNEGEGPVQRQNKRDEKKEKIIRRVKEVLAQSPNKDKNATVVIVICYRGKKKRNPSQLEKNEGTQDHSSSPNNTQ</sequence>
<dbReference type="VEuPathDB" id="HostDB:ENSMUSG00000079579"/>
<dbReference type="HOGENOM" id="CLU_2497342_0_0_1"/>
<dbReference type="OMA" id="VIVICYR"/>
<feature type="compositionally biased region" description="Polar residues" evidence="1">
    <location>
        <begin position="78"/>
        <end position="87"/>
    </location>
</feature>
<dbReference type="Ensembl" id="ENSMUST00000114682.4">
    <property type="protein sequence ID" value="ENSMUSP00000110330.3"/>
    <property type="gene ID" value="ENSMUSG00000079579.4"/>
</dbReference>
<dbReference type="KEGG" id="mmu:627470"/>